<reference evidence="8" key="1">
    <citation type="submission" date="2022-11" db="EMBL/GenBank/DDBJ databases">
        <authorList>
            <person name="Petersen C."/>
        </authorList>
    </citation>
    <scope>NUCLEOTIDE SEQUENCE</scope>
    <source>
        <strain evidence="8">IBT 30761</strain>
    </source>
</reference>
<organism evidence="8 9">
    <name type="scientific">Penicillium argentinense</name>
    <dbReference type="NCBI Taxonomy" id="1131581"/>
    <lineage>
        <taxon>Eukaryota</taxon>
        <taxon>Fungi</taxon>
        <taxon>Dikarya</taxon>
        <taxon>Ascomycota</taxon>
        <taxon>Pezizomycotina</taxon>
        <taxon>Eurotiomycetes</taxon>
        <taxon>Eurotiomycetidae</taxon>
        <taxon>Eurotiales</taxon>
        <taxon>Aspergillaceae</taxon>
        <taxon>Penicillium</taxon>
    </lineage>
</organism>
<protein>
    <recommendedName>
        <fullName evidence="3">Dihydrofolate reductase</fullName>
        <ecNumber evidence="2">1.5.1.3</ecNumber>
    </recommendedName>
</protein>
<dbReference type="PROSITE" id="PS51330">
    <property type="entry name" value="DHFR_2"/>
    <property type="match status" value="1"/>
</dbReference>
<dbReference type="Gene3D" id="3.40.430.10">
    <property type="entry name" value="Dihydrofolate Reductase, subunit A"/>
    <property type="match status" value="2"/>
</dbReference>
<comment type="caution">
    <text evidence="8">The sequence shown here is derived from an EMBL/GenBank/DDBJ whole genome shotgun (WGS) entry which is preliminary data.</text>
</comment>
<dbReference type="SUPFAM" id="SSF53597">
    <property type="entry name" value="Dihydrofolate reductase-like"/>
    <property type="match status" value="1"/>
</dbReference>
<gene>
    <name evidence="8" type="ORF">N7532_003665</name>
</gene>
<dbReference type="CDD" id="cd00209">
    <property type="entry name" value="DHFR"/>
    <property type="match status" value="1"/>
</dbReference>
<dbReference type="GO" id="GO:0046654">
    <property type="term" value="P:tetrahydrofolate biosynthetic process"/>
    <property type="evidence" value="ECO:0007669"/>
    <property type="project" value="InterPro"/>
</dbReference>
<keyword evidence="9" id="KW-1185">Reference proteome</keyword>
<dbReference type="PANTHER" id="PTHR48069:SF3">
    <property type="entry name" value="DIHYDROFOLATE REDUCTASE"/>
    <property type="match status" value="1"/>
</dbReference>
<dbReference type="GO" id="GO:0005739">
    <property type="term" value="C:mitochondrion"/>
    <property type="evidence" value="ECO:0007669"/>
    <property type="project" value="TreeGrafter"/>
</dbReference>
<proteinExistence type="predicted"/>
<dbReference type="InterPro" id="IPR012259">
    <property type="entry name" value="DHFR"/>
</dbReference>
<evidence type="ECO:0000256" key="2">
    <source>
        <dbReference type="ARBA" id="ARBA00012856"/>
    </source>
</evidence>
<dbReference type="GO" id="GO:0046655">
    <property type="term" value="P:folic acid metabolic process"/>
    <property type="evidence" value="ECO:0007669"/>
    <property type="project" value="TreeGrafter"/>
</dbReference>
<evidence type="ECO:0000256" key="3">
    <source>
        <dbReference type="ARBA" id="ARBA00018886"/>
    </source>
</evidence>
<dbReference type="InterPro" id="IPR001796">
    <property type="entry name" value="DHFR_dom"/>
</dbReference>
<sequence length="156" mass="17311">MSFFARVTSRPPTAGTTNAIIMGRKTYESVPASLRPLGKRISVVITRDRTGAVKEGILRELEGENEPQTDAIVEPSLDAALQRLEGYKGLGKVKVDGVKVPFECDTFFPVERFEEKDGWRKASAEEVTGWVGEEVTGEWKCEGEVEVQMVGYEKVQ</sequence>
<dbReference type="GO" id="GO:0004146">
    <property type="term" value="F:dihydrofolate reductase activity"/>
    <property type="evidence" value="ECO:0007669"/>
    <property type="project" value="UniProtKB-EC"/>
</dbReference>
<dbReference type="Pfam" id="PF00186">
    <property type="entry name" value="DHFR_1"/>
    <property type="match status" value="1"/>
</dbReference>
<evidence type="ECO:0000256" key="6">
    <source>
        <dbReference type="ARBA" id="ARBA00023002"/>
    </source>
</evidence>
<evidence type="ECO:0000256" key="4">
    <source>
        <dbReference type="ARBA" id="ARBA00022563"/>
    </source>
</evidence>
<keyword evidence="4" id="KW-0554">One-carbon metabolism</keyword>
<keyword evidence="6" id="KW-0560">Oxidoreductase</keyword>
<dbReference type="AlphaFoldDB" id="A0A9W9FMV5"/>
<dbReference type="EMBL" id="JAPQKI010000004">
    <property type="protein sequence ID" value="KAJ5103136.1"/>
    <property type="molecule type" value="Genomic_DNA"/>
</dbReference>
<evidence type="ECO:0000313" key="9">
    <source>
        <dbReference type="Proteomes" id="UP001149074"/>
    </source>
</evidence>
<evidence type="ECO:0000313" key="8">
    <source>
        <dbReference type="EMBL" id="KAJ5103136.1"/>
    </source>
</evidence>
<dbReference type="GO" id="GO:0050661">
    <property type="term" value="F:NADP binding"/>
    <property type="evidence" value="ECO:0007669"/>
    <property type="project" value="InterPro"/>
</dbReference>
<dbReference type="EC" id="1.5.1.3" evidence="2"/>
<dbReference type="GO" id="GO:0046452">
    <property type="term" value="P:dihydrofolate metabolic process"/>
    <property type="evidence" value="ECO:0007669"/>
    <property type="project" value="TreeGrafter"/>
</dbReference>
<name>A0A9W9FMV5_9EURO</name>
<evidence type="ECO:0000256" key="5">
    <source>
        <dbReference type="ARBA" id="ARBA00022857"/>
    </source>
</evidence>
<dbReference type="GO" id="GO:0006730">
    <property type="term" value="P:one-carbon metabolic process"/>
    <property type="evidence" value="ECO:0007669"/>
    <property type="project" value="UniProtKB-KW"/>
</dbReference>
<evidence type="ECO:0000256" key="1">
    <source>
        <dbReference type="ARBA" id="ARBA00004903"/>
    </source>
</evidence>
<dbReference type="RefSeq" id="XP_056476516.1">
    <property type="nucleotide sequence ID" value="XM_056616159.1"/>
</dbReference>
<dbReference type="Proteomes" id="UP001149074">
    <property type="component" value="Unassembled WGS sequence"/>
</dbReference>
<dbReference type="InterPro" id="IPR024072">
    <property type="entry name" value="DHFR-like_dom_sf"/>
</dbReference>
<dbReference type="OrthoDB" id="414698at2759"/>
<keyword evidence="5" id="KW-0521">NADP</keyword>
<accession>A0A9W9FMV5</accession>
<dbReference type="PANTHER" id="PTHR48069">
    <property type="entry name" value="DIHYDROFOLATE REDUCTASE"/>
    <property type="match status" value="1"/>
</dbReference>
<reference evidence="8" key="2">
    <citation type="journal article" date="2023" name="IMA Fungus">
        <title>Comparative genomic study of the Penicillium genus elucidates a diverse pangenome and 15 lateral gene transfer events.</title>
        <authorList>
            <person name="Petersen C."/>
            <person name="Sorensen T."/>
            <person name="Nielsen M.R."/>
            <person name="Sondergaard T.E."/>
            <person name="Sorensen J.L."/>
            <person name="Fitzpatrick D.A."/>
            <person name="Frisvad J.C."/>
            <person name="Nielsen K.L."/>
        </authorList>
    </citation>
    <scope>NUCLEOTIDE SEQUENCE</scope>
    <source>
        <strain evidence="8">IBT 30761</strain>
    </source>
</reference>
<evidence type="ECO:0000259" key="7">
    <source>
        <dbReference type="PROSITE" id="PS51330"/>
    </source>
</evidence>
<comment type="pathway">
    <text evidence="1">Cofactor biosynthesis; tetrahydrofolate biosynthesis; 5,6,7,8-tetrahydrofolate from 7,8-dihydrofolate: step 1/1.</text>
</comment>
<feature type="domain" description="DHFR" evidence="7">
    <location>
        <begin position="1"/>
        <end position="156"/>
    </location>
</feature>
<dbReference type="GeneID" id="81355138"/>